<accession>W9I9T1</accession>
<proteinExistence type="predicted"/>
<evidence type="ECO:0000313" key="2">
    <source>
        <dbReference type="Proteomes" id="UP000030753"/>
    </source>
</evidence>
<dbReference type="EMBL" id="JH717843">
    <property type="protein sequence ID" value="EWY91382.1"/>
    <property type="molecule type" value="Genomic_DNA"/>
</dbReference>
<reference evidence="1 2" key="1">
    <citation type="submission" date="2011-06" db="EMBL/GenBank/DDBJ databases">
        <title>The Genome Sequence of Fusarium oxysporum FOSC 3-a.</title>
        <authorList>
            <consortium name="The Broad Institute Genome Sequencing Platform"/>
            <person name="Ma L.-J."/>
            <person name="Gale L.R."/>
            <person name="Schwartz D.C."/>
            <person name="Zhou S."/>
            <person name="Corby-Kistler H."/>
            <person name="Young S.K."/>
            <person name="Zeng Q."/>
            <person name="Gargeya S."/>
            <person name="Fitzgerald M."/>
            <person name="Haas B."/>
            <person name="Abouelleil A."/>
            <person name="Alvarado L."/>
            <person name="Arachchi H.M."/>
            <person name="Berlin A."/>
            <person name="Brown A."/>
            <person name="Chapman S.B."/>
            <person name="Chen Z."/>
            <person name="Dunbar C."/>
            <person name="Freedman E."/>
            <person name="Gearin G."/>
            <person name="Gellesch M."/>
            <person name="Goldberg J."/>
            <person name="Griggs A."/>
            <person name="Gujja S."/>
            <person name="Heiman D."/>
            <person name="Howarth C."/>
            <person name="Larson L."/>
            <person name="Lui A."/>
            <person name="MacDonald P.J.P."/>
            <person name="Mehta T."/>
            <person name="Montmayeur A."/>
            <person name="Murphy C."/>
            <person name="Neiman D."/>
            <person name="Pearson M."/>
            <person name="Priest M."/>
            <person name="Roberts A."/>
            <person name="Saif S."/>
            <person name="Shea T."/>
            <person name="Shenoy N."/>
            <person name="Sisk P."/>
            <person name="Stolte C."/>
            <person name="Sykes S."/>
            <person name="Wortman J."/>
            <person name="Nusbaum C."/>
            <person name="Birren B."/>
        </authorList>
    </citation>
    <scope>NUCLEOTIDE SEQUENCE [LARGE SCALE GENOMIC DNA]</scope>
    <source>
        <strain evidence="2">FOSC 3-a</strain>
    </source>
</reference>
<evidence type="ECO:0000313" key="1">
    <source>
        <dbReference type="EMBL" id="EWY91382.1"/>
    </source>
</evidence>
<dbReference type="AlphaFoldDB" id="W9I9T1"/>
<name>W9I9T1_FUSOX</name>
<dbReference type="Proteomes" id="UP000030753">
    <property type="component" value="Unassembled WGS sequence"/>
</dbReference>
<dbReference type="HOGENOM" id="CLU_3335580_0_0_1"/>
<organism evidence="1 2">
    <name type="scientific">Fusarium oxysporum NRRL 32931</name>
    <dbReference type="NCBI Taxonomy" id="660029"/>
    <lineage>
        <taxon>Eukaryota</taxon>
        <taxon>Fungi</taxon>
        <taxon>Dikarya</taxon>
        <taxon>Ascomycota</taxon>
        <taxon>Pezizomycotina</taxon>
        <taxon>Sordariomycetes</taxon>
        <taxon>Hypocreomycetidae</taxon>
        <taxon>Hypocreales</taxon>
        <taxon>Nectriaceae</taxon>
        <taxon>Fusarium</taxon>
        <taxon>Fusarium oxysporum species complex</taxon>
    </lineage>
</organism>
<protein>
    <submittedName>
        <fullName evidence="1">Uncharacterized protein</fullName>
    </submittedName>
</protein>
<sequence length="38" mass="4295">MRSWLSTVRKLVFDRPVRLARDRGVSPVVGAGLSAWVR</sequence>
<gene>
    <name evidence="1" type="ORF">FOYG_08501</name>
</gene>